<accession>A0ACC1JD35</accession>
<comment type="caution">
    <text evidence="1">The sequence shown here is derived from an EMBL/GenBank/DDBJ whole genome shotgun (WGS) entry which is preliminary data.</text>
</comment>
<protein>
    <submittedName>
        <fullName evidence="1">Uncharacterized protein</fullName>
    </submittedName>
</protein>
<gene>
    <name evidence="1" type="ORF">FBU59_001707</name>
</gene>
<reference evidence="1" key="1">
    <citation type="submission" date="2022-07" db="EMBL/GenBank/DDBJ databases">
        <title>Phylogenomic reconstructions and comparative analyses of Kickxellomycotina fungi.</title>
        <authorList>
            <person name="Reynolds N.K."/>
            <person name="Stajich J.E."/>
            <person name="Barry K."/>
            <person name="Grigoriev I.V."/>
            <person name="Crous P."/>
            <person name="Smith M.E."/>
        </authorList>
    </citation>
    <scope>NUCLEOTIDE SEQUENCE</scope>
    <source>
        <strain evidence="1">NRRL 5244</strain>
    </source>
</reference>
<dbReference type="EMBL" id="JANBPW010000814">
    <property type="protein sequence ID" value="KAJ1948196.1"/>
    <property type="molecule type" value="Genomic_DNA"/>
</dbReference>
<dbReference type="Proteomes" id="UP001150603">
    <property type="component" value="Unassembled WGS sequence"/>
</dbReference>
<sequence>MSNTNEKSIPLADEQAAPLPPPAYNIETATHVAEPAQVTQPAQAATATRTTYVAPQMQLDNVSAMVHCPGCNKDVMTRVEREMSSSTTVAAVLVCCICWPAGLYMCMSDSMKENHHKCSSCGHDLGKIITVTDVAPAAQPAPAA</sequence>
<organism evidence="1 2">
    <name type="scientific">Linderina macrospora</name>
    <dbReference type="NCBI Taxonomy" id="4868"/>
    <lineage>
        <taxon>Eukaryota</taxon>
        <taxon>Fungi</taxon>
        <taxon>Fungi incertae sedis</taxon>
        <taxon>Zoopagomycota</taxon>
        <taxon>Kickxellomycotina</taxon>
        <taxon>Kickxellomycetes</taxon>
        <taxon>Kickxellales</taxon>
        <taxon>Kickxellaceae</taxon>
        <taxon>Linderina</taxon>
    </lineage>
</organism>
<name>A0ACC1JD35_9FUNG</name>
<evidence type="ECO:0000313" key="2">
    <source>
        <dbReference type="Proteomes" id="UP001150603"/>
    </source>
</evidence>
<keyword evidence="2" id="KW-1185">Reference proteome</keyword>
<proteinExistence type="predicted"/>
<evidence type="ECO:0000313" key="1">
    <source>
        <dbReference type="EMBL" id="KAJ1948196.1"/>
    </source>
</evidence>